<evidence type="ECO:0000313" key="3">
    <source>
        <dbReference type="Proteomes" id="UP000648984"/>
    </source>
</evidence>
<reference evidence="2 3" key="1">
    <citation type="submission" date="2019-12" db="EMBL/GenBank/DDBJ databases">
        <title>Comparative genomics gives insights into the taxonomy of the Azoarcus-Aromatoleum group and reveals separate origins of nif in the plant-associated Azoarcus and non-plant-associated Aromatoleum sub-groups.</title>
        <authorList>
            <person name="Lafos M."/>
            <person name="Maluk M."/>
            <person name="Batista M."/>
            <person name="Junghare M."/>
            <person name="Carmona M."/>
            <person name="Faoro H."/>
            <person name="Cruz L.M."/>
            <person name="Battistoni F."/>
            <person name="De Souza E."/>
            <person name="Pedrosa F."/>
            <person name="Chen W.-M."/>
            <person name="Poole P.S."/>
            <person name="Dixon R.A."/>
            <person name="James E.K."/>
        </authorList>
    </citation>
    <scope>NUCLEOTIDE SEQUENCE [LARGE SCALE GENOMIC DNA]</scope>
    <source>
        <strain evidence="2 3">22Lin</strain>
    </source>
</reference>
<comment type="caution">
    <text evidence="2">The sequence shown here is derived from an EMBL/GenBank/DDBJ whole genome shotgun (WGS) entry which is preliminary data.</text>
</comment>
<dbReference type="InterPro" id="IPR013424">
    <property type="entry name" value="Ice-binding_C"/>
</dbReference>
<sequence>MHPKQKLIVAALLTLTTAGAVSAGTLEGSTFSLTYNDSALQYYGNLSLSQGGFGVEFFPTTFAASSSSVFSTLDLTLQAKSGYVLNSVSLIENGWWNGAAGSGGAQLIVAAGGSPVMDSFVVSANDGLGFQTWSGFAHAELDGATDATVSLMNSFLAQQGTQLGLQYGALTFDLASVAPANILPAVPEPEGYLMLLTGLGMVGFIVRRRTVAHG</sequence>
<accession>A0ABX1QED3</accession>
<evidence type="ECO:0000313" key="2">
    <source>
        <dbReference type="EMBL" id="NMG76653.1"/>
    </source>
</evidence>
<feature type="signal peptide" evidence="1">
    <location>
        <begin position="1"/>
        <end position="23"/>
    </location>
</feature>
<proteinExistence type="predicted"/>
<gene>
    <name evidence="2" type="ORF">GPA25_17980</name>
</gene>
<dbReference type="RefSeq" id="WP_169261794.1">
    <property type="nucleotide sequence ID" value="NZ_WTVQ01000037.1"/>
</dbReference>
<keyword evidence="3" id="KW-1185">Reference proteome</keyword>
<name>A0ABX1QED3_9RHOO</name>
<evidence type="ECO:0000256" key="1">
    <source>
        <dbReference type="SAM" id="SignalP"/>
    </source>
</evidence>
<dbReference type="Proteomes" id="UP000648984">
    <property type="component" value="Unassembled WGS sequence"/>
</dbReference>
<protein>
    <submittedName>
        <fullName evidence="2">PEP-CTERM sorting domain-containing protein</fullName>
    </submittedName>
</protein>
<feature type="chain" id="PRO_5047072332" evidence="1">
    <location>
        <begin position="24"/>
        <end position="214"/>
    </location>
</feature>
<dbReference type="EMBL" id="WTVQ01000037">
    <property type="protein sequence ID" value="NMG76653.1"/>
    <property type="molecule type" value="Genomic_DNA"/>
</dbReference>
<organism evidence="2 3">
    <name type="scientific">Aromatoleum diolicum</name>
    <dbReference type="NCBI Taxonomy" id="75796"/>
    <lineage>
        <taxon>Bacteria</taxon>
        <taxon>Pseudomonadati</taxon>
        <taxon>Pseudomonadota</taxon>
        <taxon>Betaproteobacteria</taxon>
        <taxon>Rhodocyclales</taxon>
        <taxon>Rhodocyclaceae</taxon>
        <taxon>Aromatoleum</taxon>
    </lineage>
</organism>
<dbReference type="NCBIfam" id="TIGR02595">
    <property type="entry name" value="PEP_CTERM"/>
    <property type="match status" value="1"/>
</dbReference>
<keyword evidence="1" id="KW-0732">Signal</keyword>